<evidence type="ECO:0000256" key="7">
    <source>
        <dbReference type="ARBA" id="ARBA00023065"/>
    </source>
</evidence>
<dbReference type="GO" id="GO:1902600">
    <property type="term" value="P:proton transmembrane transport"/>
    <property type="evidence" value="ECO:0007669"/>
    <property type="project" value="InterPro"/>
</dbReference>
<dbReference type="InterPro" id="IPR006153">
    <property type="entry name" value="Cation/H_exchanger_TM"/>
</dbReference>
<gene>
    <name evidence="12" type="ORF">CWS72_22245</name>
</gene>
<dbReference type="NCBIfam" id="NF003716">
    <property type="entry name" value="PRK05326.1-3"/>
    <property type="match status" value="1"/>
</dbReference>
<keyword evidence="8 9" id="KW-0472">Membrane</keyword>
<dbReference type="PANTHER" id="PTHR32507:SF7">
    <property type="entry name" value="K(+)_H(+) ANTIPORTER NHAP2"/>
    <property type="match status" value="1"/>
</dbReference>
<feature type="domain" description="Cation/H+ exchanger transmembrane" evidence="10">
    <location>
        <begin position="17"/>
        <end position="388"/>
    </location>
</feature>
<feature type="transmembrane region" description="Helical" evidence="9">
    <location>
        <begin position="362"/>
        <end position="382"/>
    </location>
</feature>
<comment type="subcellular location">
    <subcellularLocation>
        <location evidence="1">Cell membrane</location>
        <topology evidence="1">Multi-pass membrane protein</topology>
    </subcellularLocation>
</comment>
<organism evidence="12 13">
    <name type="scientific">Telmatospirillum siberiense</name>
    <dbReference type="NCBI Taxonomy" id="382514"/>
    <lineage>
        <taxon>Bacteria</taxon>
        <taxon>Pseudomonadati</taxon>
        <taxon>Pseudomonadota</taxon>
        <taxon>Alphaproteobacteria</taxon>
        <taxon>Rhodospirillales</taxon>
        <taxon>Rhodospirillaceae</taxon>
        <taxon>Telmatospirillum</taxon>
    </lineage>
</organism>
<evidence type="ECO:0000256" key="8">
    <source>
        <dbReference type="ARBA" id="ARBA00023136"/>
    </source>
</evidence>
<dbReference type="AlphaFoldDB" id="A0A2N3PPH3"/>
<dbReference type="GO" id="GO:0015297">
    <property type="term" value="F:antiporter activity"/>
    <property type="evidence" value="ECO:0007669"/>
    <property type="project" value="UniProtKB-KW"/>
</dbReference>
<feature type="transmembrane region" description="Helical" evidence="9">
    <location>
        <begin position="88"/>
        <end position="113"/>
    </location>
</feature>
<accession>A0A2N3PPH3</accession>
<feature type="transmembrane region" description="Helical" evidence="9">
    <location>
        <begin position="59"/>
        <end position="76"/>
    </location>
</feature>
<reference evidence="13" key="1">
    <citation type="submission" date="2017-12" db="EMBL/GenBank/DDBJ databases">
        <title>Draft genome sequence of Telmatospirillum siberiense 26-4b1T, an acidotolerant peatland alphaproteobacterium potentially involved in sulfur cycling.</title>
        <authorList>
            <person name="Hausmann B."/>
            <person name="Pjevac P."/>
            <person name="Schreck K."/>
            <person name="Herbold C.W."/>
            <person name="Daims H."/>
            <person name="Wagner M."/>
            <person name="Pester M."/>
            <person name="Loy A."/>
        </authorList>
    </citation>
    <scope>NUCLEOTIDE SEQUENCE [LARGE SCALE GENOMIC DNA]</scope>
    <source>
        <strain evidence="13">26-4b1</strain>
    </source>
</reference>
<evidence type="ECO:0000256" key="6">
    <source>
        <dbReference type="ARBA" id="ARBA00022989"/>
    </source>
</evidence>
<comment type="caution">
    <text evidence="12">The sequence shown here is derived from an EMBL/GenBank/DDBJ whole genome shotgun (WGS) entry which is preliminary data.</text>
</comment>
<sequence>MAEIDLIILVCAGLTLASVFTSVVAFRAGAPLLLLFLCIGLLAGRDGLGGIVLTDRPSAFLIASAALAVILFDSGFHTSLKSYRQAAAPAITLATLGVVLTAGLLALPAHFLLGFDWPVSLLLSTSLSSTDAAALFFLLRVGGITIRDRVRSTLEVESGTNDPVAACLALTLVGVVAGQHGQGLAAVAVDLARQMGGGVLFGLIGGMAMVLVVNRVKLEAGLYPVVVMGLAIAVYAMTNLLGGSGFLAAYLAGLVAGNARLQSAGSLRRFQDGITWLAQIGMFVTLGLLARPSQFPAIALPSALLAAALIFLARPIAVFCCLAPFRFGTRERFFIAWVGLRGAVSLLLALVPVLGGVPGSDVIFEISFLVVLVSLAVQGWTVRPLARWLGLIVPEKTGLVERVEVDLPGLADREMVTYQLHPESAIAHGRPLPRWARPLLLHREGTVQYSPRRLQAGDRIYLLATPSQLPLLDKLFGKMKDEGATEASLYGDFAIGPDATLKALRESYGLPIGEEEETGTIGEIFRREYHSDLEIGDRLHLGPIDLIVRDMQEGRILSVGIALEPEEKPLAGWEKFKARLIAAIGLPEG</sequence>
<dbReference type="Pfam" id="PF00999">
    <property type="entry name" value="Na_H_Exchanger"/>
    <property type="match status" value="1"/>
</dbReference>
<dbReference type="Pfam" id="PF03471">
    <property type="entry name" value="CorC_HlyC"/>
    <property type="match status" value="1"/>
</dbReference>
<evidence type="ECO:0000256" key="1">
    <source>
        <dbReference type="ARBA" id="ARBA00004651"/>
    </source>
</evidence>
<keyword evidence="5 9" id="KW-0812">Transmembrane</keyword>
<dbReference type="PANTHER" id="PTHR32507">
    <property type="entry name" value="NA(+)/H(+) ANTIPORTER 1"/>
    <property type="match status" value="1"/>
</dbReference>
<dbReference type="Proteomes" id="UP000233293">
    <property type="component" value="Unassembled WGS sequence"/>
</dbReference>
<keyword evidence="7" id="KW-0406">Ion transport</keyword>
<keyword evidence="6 9" id="KW-1133">Transmembrane helix</keyword>
<evidence type="ECO:0000259" key="10">
    <source>
        <dbReference type="Pfam" id="PF00999"/>
    </source>
</evidence>
<name>A0A2N3PPH3_9PROT</name>
<feature type="transmembrane region" description="Helical" evidence="9">
    <location>
        <begin position="33"/>
        <end position="53"/>
    </location>
</feature>
<dbReference type="EMBL" id="PIUM01000034">
    <property type="protein sequence ID" value="PKU22292.1"/>
    <property type="molecule type" value="Genomic_DNA"/>
</dbReference>
<dbReference type="RefSeq" id="WP_101252850.1">
    <property type="nucleotide sequence ID" value="NZ_PIUM01000034.1"/>
</dbReference>
<keyword evidence="2" id="KW-0813">Transport</keyword>
<keyword evidence="13" id="KW-1185">Reference proteome</keyword>
<feature type="transmembrane region" description="Helical" evidence="9">
    <location>
        <begin position="195"/>
        <end position="213"/>
    </location>
</feature>
<feature type="transmembrane region" description="Helical" evidence="9">
    <location>
        <begin position="6"/>
        <end position="26"/>
    </location>
</feature>
<feature type="domain" description="Transporter-associated" evidence="11">
    <location>
        <begin position="491"/>
        <end position="563"/>
    </location>
</feature>
<dbReference type="InterPro" id="IPR005170">
    <property type="entry name" value="Transptr-assoc_dom"/>
</dbReference>
<dbReference type="NCBIfam" id="NF003715">
    <property type="entry name" value="PRK05326.1-2"/>
    <property type="match status" value="1"/>
</dbReference>
<evidence type="ECO:0000313" key="12">
    <source>
        <dbReference type="EMBL" id="PKU22292.1"/>
    </source>
</evidence>
<feature type="transmembrane region" description="Helical" evidence="9">
    <location>
        <begin position="220"/>
        <end position="238"/>
    </location>
</feature>
<evidence type="ECO:0000256" key="5">
    <source>
        <dbReference type="ARBA" id="ARBA00022692"/>
    </source>
</evidence>
<evidence type="ECO:0000313" key="13">
    <source>
        <dbReference type="Proteomes" id="UP000233293"/>
    </source>
</evidence>
<feature type="transmembrane region" description="Helical" evidence="9">
    <location>
        <begin position="164"/>
        <end position="189"/>
    </location>
</feature>
<proteinExistence type="predicted"/>
<feature type="transmembrane region" description="Helical" evidence="9">
    <location>
        <begin position="119"/>
        <end position="143"/>
    </location>
</feature>
<evidence type="ECO:0000256" key="9">
    <source>
        <dbReference type="SAM" id="Phobius"/>
    </source>
</evidence>
<protein>
    <submittedName>
        <fullName evidence="12">Potassium/proton antiporter</fullName>
    </submittedName>
</protein>
<dbReference type="GO" id="GO:0005886">
    <property type="term" value="C:plasma membrane"/>
    <property type="evidence" value="ECO:0007669"/>
    <property type="project" value="UniProtKB-SubCell"/>
</dbReference>
<feature type="transmembrane region" description="Helical" evidence="9">
    <location>
        <begin position="273"/>
        <end position="292"/>
    </location>
</feature>
<evidence type="ECO:0000256" key="2">
    <source>
        <dbReference type="ARBA" id="ARBA00022448"/>
    </source>
</evidence>
<feature type="transmembrane region" description="Helical" evidence="9">
    <location>
        <begin position="298"/>
        <end position="322"/>
    </location>
</feature>
<feature type="transmembrane region" description="Helical" evidence="9">
    <location>
        <begin position="334"/>
        <end position="356"/>
    </location>
</feature>
<keyword evidence="4" id="KW-1003">Cell membrane</keyword>
<dbReference type="Gene3D" id="1.20.1530.20">
    <property type="match status" value="1"/>
</dbReference>
<evidence type="ECO:0000256" key="4">
    <source>
        <dbReference type="ARBA" id="ARBA00022475"/>
    </source>
</evidence>
<dbReference type="OrthoDB" id="9810759at2"/>
<dbReference type="InterPro" id="IPR038770">
    <property type="entry name" value="Na+/solute_symporter_sf"/>
</dbReference>
<evidence type="ECO:0000256" key="3">
    <source>
        <dbReference type="ARBA" id="ARBA00022449"/>
    </source>
</evidence>
<keyword evidence="3" id="KW-0050">Antiport</keyword>
<evidence type="ECO:0000259" key="11">
    <source>
        <dbReference type="Pfam" id="PF03471"/>
    </source>
</evidence>